<dbReference type="Pfam" id="PF13517">
    <property type="entry name" value="FG-GAP_3"/>
    <property type="match status" value="2"/>
</dbReference>
<evidence type="ECO:0000256" key="1">
    <source>
        <dbReference type="ARBA" id="ARBA00022729"/>
    </source>
</evidence>
<organism evidence="3 4">
    <name type="scientific">Nitritalea halalkaliphila LW7</name>
    <dbReference type="NCBI Taxonomy" id="1189621"/>
    <lineage>
        <taxon>Bacteria</taxon>
        <taxon>Pseudomonadati</taxon>
        <taxon>Bacteroidota</taxon>
        <taxon>Cytophagia</taxon>
        <taxon>Cytophagales</taxon>
        <taxon>Cyclobacteriaceae</taxon>
        <taxon>Nitritalea</taxon>
    </lineage>
</organism>
<dbReference type="InterPro" id="IPR028994">
    <property type="entry name" value="Integrin_alpha_N"/>
</dbReference>
<gene>
    <name evidence="3" type="ORF">A3SI_00786</name>
</gene>
<dbReference type="Proteomes" id="UP000005551">
    <property type="component" value="Unassembled WGS sequence"/>
</dbReference>
<dbReference type="PANTHER" id="PTHR16026:SF0">
    <property type="entry name" value="CARTILAGE ACIDIC PROTEIN 1"/>
    <property type="match status" value="1"/>
</dbReference>
<keyword evidence="2" id="KW-1133">Transmembrane helix</keyword>
<accession>I5C9V5</accession>
<dbReference type="AlphaFoldDB" id="I5C9V5"/>
<protein>
    <submittedName>
        <fullName evidence="3">ASPIC/UnbV domain-containing protein</fullName>
    </submittedName>
</protein>
<feature type="transmembrane region" description="Helical" evidence="2">
    <location>
        <begin position="21"/>
        <end position="43"/>
    </location>
</feature>
<reference evidence="3 4" key="1">
    <citation type="submission" date="2012-05" db="EMBL/GenBank/DDBJ databases">
        <title>Genome sequence of Nitritalea halalkaliphila LW7.</title>
        <authorList>
            <person name="Jangir P.K."/>
            <person name="Singh A."/>
            <person name="Shivaji S."/>
            <person name="Sharma R."/>
        </authorList>
    </citation>
    <scope>NUCLEOTIDE SEQUENCE [LARGE SCALE GENOMIC DNA]</scope>
    <source>
        <strain evidence="3 4">LW7</strain>
    </source>
</reference>
<proteinExistence type="predicted"/>
<dbReference type="InterPro" id="IPR013517">
    <property type="entry name" value="FG-GAP"/>
</dbReference>
<dbReference type="RefSeq" id="WP_009053156.1">
    <property type="nucleotide sequence ID" value="NZ_AJYA01000002.1"/>
</dbReference>
<evidence type="ECO:0000256" key="2">
    <source>
        <dbReference type="SAM" id="Phobius"/>
    </source>
</evidence>
<name>I5C9V5_9BACT</name>
<dbReference type="Gene3D" id="2.130.10.130">
    <property type="entry name" value="Integrin alpha, N-terminal"/>
    <property type="match status" value="1"/>
</dbReference>
<comment type="caution">
    <text evidence="3">The sequence shown here is derived from an EMBL/GenBank/DDBJ whole genome shotgun (WGS) entry which is preliminary data.</text>
</comment>
<keyword evidence="2" id="KW-0472">Membrane</keyword>
<dbReference type="SUPFAM" id="SSF69318">
    <property type="entry name" value="Integrin alpha N-terminal domain"/>
    <property type="match status" value="1"/>
</dbReference>
<sequence>MRYSCGHLRVKMGRKLSEYAVSGRSFLLTGSLFWVLIGVSLLWGCAPNSPQETEDLRFQLLDPEQSGLRFENRLTPSDSLNILEYLYYYNGGGVAIGDINGDGLDDIYLTANEGENKLFLNQGGMQFVDITASAGVGLADSWSTGATFVDINGDGLLDLYVCEVGDYKGLKGRNRLFINQGDLTFTEEAEAYGLDFVGFGTHAVFFDYDQDGDLDVYLLNHSIKKPEVFAHADTKFESLDL</sequence>
<evidence type="ECO:0000313" key="4">
    <source>
        <dbReference type="Proteomes" id="UP000005551"/>
    </source>
</evidence>
<dbReference type="InterPro" id="IPR027039">
    <property type="entry name" value="Crtac1"/>
</dbReference>
<dbReference type="STRING" id="1189621.A3SI_00786"/>
<evidence type="ECO:0000313" key="3">
    <source>
        <dbReference type="EMBL" id="EIM78607.1"/>
    </source>
</evidence>
<keyword evidence="4" id="KW-1185">Reference proteome</keyword>
<dbReference type="EMBL" id="AJYA01000002">
    <property type="protein sequence ID" value="EIM78607.1"/>
    <property type="molecule type" value="Genomic_DNA"/>
</dbReference>
<keyword evidence="1" id="KW-0732">Signal</keyword>
<keyword evidence="2" id="KW-0812">Transmembrane</keyword>
<dbReference type="PANTHER" id="PTHR16026">
    <property type="entry name" value="CARTILAGE ACIDIC PROTEIN 1"/>
    <property type="match status" value="1"/>
</dbReference>